<dbReference type="AlphaFoldDB" id="A0A8T1HJ43"/>
<sequence>METLASDDEGLSDANEGALDDARSASSDDEVEEDEPLPSELLEAAAALDLERRVRVERADNAYAAQNDAEGNHARPTRSREKIVAKLSKFQQIQPHELLQ</sequence>
<feature type="compositionally biased region" description="Acidic residues" evidence="1">
    <location>
        <begin position="27"/>
        <end position="37"/>
    </location>
</feature>
<evidence type="ECO:0000313" key="3">
    <source>
        <dbReference type="Proteomes" id="UP000760860"/>
    </source>
</evidence>
<gene>
    <name evidence="2" type="ORF">PC129_g17676</name>
</gene>
<evidence type="ECO:0000256" key="1">
    <source>
        <dbReference type="SAM" id="MobiDB-lite"/>
    </source>
</evidence>
<feature type="region of interest" description="Disordered" evidence="1">
    <location>
        <begin position="1"/>
        <end position="40"/>
    </location>
</feature>
<organism evidence="2 3">
    <name type="scientific">Phytophthora cactorum</name>
    <dbReference type="NCBI Taxonomy" id="29920"/>
    <lineage>
        <taxon>Eukaryota</taxon>
        <taxon>Sar</taxon>
        <taxon>Stramenopiles</taxon>
        <taxon>Oomycota</taxon>
        <taxon>Peronosporomycetes</taxon>
        <taxon>Peronosporales</taxon>
        <taxon>Peronosporaceae</taxon>
        <taxon>Phytophthora</taxon>
    </lineage>
</organism>
<comment type="caution">
    <text evidence="2">The sequence shown here is derived from an EMBL/GenBank/DDBJ whole genome shotgun (WGS) entry which is preliminary data.</text>
</comment>
<dbReference type="EMBL" id="RCMV01000966">
    <property type="protein sequence ID" value="KAG3211352.1"/>
    <property type="molecule type" value="Genomic_DNA"/>
</dbReference>
<evidence type="ECO:0000313" key="2">
    <source>
        <dbReference type="EMBL" id="KAG3211352.1"/>
    </source>
</evidence>
<proteinExistence type="predicted"/>
<dbReference type="Proteomes" id="UP000760860">
    <property type="component" value="Unassembled WGS sequence"/>
</dbReference>
<name>A0A8T1HJ43_9STRA</name>
<reference evidence="2" key="1">
    <citation type="submission" date="2018-05" db="EMBL/GenBank/DDBJ databases">
        <title>Effector identification in a new, highly contiguous assembly of the strawberry crown rot pathogen Phytophthora cactorum.</title>
        <authorList>
            <person name="Armitage A.D."/>
            <person name="Nellist C.F."/>
            <person name="Bates H."/>
            <person name="Vickerstaff R.J."/>
            <person name="Harrison R.J."/>
        </authorList>
    </citation>
    <scope>NUCLEOTIDE SEQUENCE</scope>
    <source>
        <strain evidence="2">P421</strain>
    </source>
</reference>
<protein>
    <submittedName>
        <fullName evidence="2">Uncharacterized protein</fullName>
    </submittedName>
</protein>
<accession>A0A8T1HJ43</accession>
<feature type="compositionally biased region" description="Acidic residues" evidence="1">
    <location>
        <begin position="1"/>
        <end position="11"/>
    </location>
</feature>